<keyword evidence="8" id="KW-0732">Signal</keyword>
<evidence type="ECO:0000313" key="9">
    <source>
        <dbReference type="EMBL" id="SEL23244.1"/>
    </source>
</evidence>
<dbReference type="PRINTS" id="PR00735">
    <property type="entry name" value="GLHYDRLASE8"/>
</dbReference>
<dbReference type="InterPro" id="IPR012341">
    <property type="entry name" value="6hp_glycosidase-like_sf"/>
</dbReference>
<evidence type="ECO:0000256" key="3">
    <source>
        <dbReference type="ARBA" id="ARBA00012601"/>
    </source>
</evidence>
<evidence type="ECO:0000256" key="8">
    <source>
        <dbReference type="SAM" id="SignalP"/>
    </source>
</evidence>
<dbReference type="SUPFAM" id="SSF48208">
    <property type="entry name" value="Six-hairpin glycosidases"/>
    <property type="match status" value="1"/>
</dbReference>
<evidence type="ECO:0000256" key="4">
    <source>
        <dbReference type="ARBA" id="ARBA00022801"/>
    </source>
</evidence>
<dbReference type="InterPro" id="IPR002037">
    <property type="entry name" value="Glyco_hydro_8"/>
</dbReference>
<dbReference type="Proteomes" id="UP000199664">
    <property type="component" value="Unassembled WGS sequence"/>
</dbReference>
<keyword evidence="10" id="KW-1185">Reference proteome</keyword>
<dbReference type="STRING" id="1036779.SAMN04515666_103157"/>
<sequence length="339" mass="37081">MKRLRATLTAMLLSLTSGAQAALPAGAWELYRQKFVTAEGRVVDDANGGISHSESQGYGLLLACLAGDRGSFASILSFTRTEFLIRDDGLAAWRWDPKATPRISDINNASDGDLLIAEALACAGTRWSMPAYTTAARQIARSLAKVALLKRGGETWLMPAAKGFSEQERPDGPVINPSYWVFESFPILARLTGDQSWLQVQASGLKLLDELARRKIPAADWLSLKGEPKPADGFPRQFGYNALRIPLYLLRAGLADKQRLEPFRQAWANGTAVIDVPSGKVAEPLPDAGYRILNAAMACALDRTPIPAELKTFQPTLYYPSTLHLLALSMLSERYPQCM</sequence>
<dbReference type="GO" id="GO:0030245">
    <property type="term" value="P:cellulose catabolic process"/>
    <property type="evidence" value="ECO:0007669"/>
    <property type="project" value="UniProtKB-KW"/>
</dbReference>
<keyword evidence="4" id="KW-0378">Hydrolase</keyword>
<protein>
    <recommendedName>
        <fullName evidence="3">cellulase</fullName>
        <ecNumber evidence="3">3.2.1.4</ecNumber>
    </recommendedName>
</protein>
<keyword evidence="7" id="KW-0624">Polysaccharide degradation</keyword>
<gene>
    <name evidence="9" type="ORF">SAMN04515666_103157</name>
</gene>
<dbReference type="AlphaFoldDB" id="A0A1H7NIN5"/>
<dbReference type="Pfam" id="PF01270">
    <property type="entry name" value="Glyco_hydro_8"/>
    <property type="match status" value="1"/>
</dbReference>
<dbReference type="InterPro" id="IPR008928">
    <property type="entry name" value="6-hairpin_glycosidase_sf"/>
</dbReference>
<accession>A0A1H7NIN5</accession>
<comment type="similarity">
    <text evidence="2">Belongs to the glycosyl hydrolase 8 (cellulase D) family.</text>
</comment>
<evidence type="ECO:0000256" key="5">
    <source>
        <dbReference type="ARBA" id="ARBA00023001"/>
    </source>
</evidence>
<evidence type="ECO:0000256" key="1">
    <source>
        <dbReference type="ARBA" id="ARBA00000966"/>
    </source>
</evidence>
<organism evidence="9 10">
    <name type="scientific">Bosea lupini</name>
    <dbReference type="NCBI Taxonomy" id="1036779"/>
    <lineage>
        <taxon>Bacteria</taxon>
        <taxon>Pseudomonadati</taxon>
        <taxon>Pseudomonadota</taxon>
        <taxon>Alphaproteobacteria</taxon>
        <taxon>Hyphomicrobiales</taxon>
        <taxon>Boseaceae</taxon>
        <taxon>Bosea</taxon>
    </lineage>
</organism>
<dbReference type="OrthoDB" id="9766708at2"/>
<feature type="chain" id="PRO_5011760345" description="cellulase" evidence="8">
    <location>
        <begin position="22"/>
        <end position="339"/>
    </location>
</feature>
<name>A0A1H7NIN5_9HYPH</name>
<dbReference type="Gene3D" id="1.50.10.10">
    <property type="match status" value="1"/>
</dbReference>
<dbReference type="RefSeq" id="WP_091832944.1">
    <property type="nucleotide sequence ID" value="NZ_FOAN01000003.1"/>
</dbReference>
<evidence type="ECO:0000256" key="6">
    <source>
        <dbReference type="ARBA" id="ARBA00023295"/>
    </source>
</evidence>
<feature type="signal peptide" evidence="8">
    <location>
        <begin position="1"/>
        <end position="21"/>
    </location>
</feature>
<evidence type="ECO:0000256" key="2">
    <source>
        <dbReference type="ARBA" id="ARBA00009209"/>
    </source>
</evidence>
<proteinExistence type="inferred from homology"/>
<keyword evidence="6" id="KW-0326">Glycosidase</keyword>
<dbReference type="GO" id="GO:0008810">
    <property type="term" value="F:cellulase activity"/>
    <property type="evidence" value="ECO:0007669"/>
    <property type="project" value="UniProtKB-EC"/>
</dbReference>
<evidence type="ECO:0000313" key="10">
    <source>
        <dbReference type="Proteomes" id="UP000199664"/>
    </source>
</evidence>
<reference evidence="10" key="1">
    <citation type="submission" date="2016-10" db="EMBL/GenBank/DDBJ databases">
        <authorList>
            <person name="Varghese N."/>
            <person name="Submissions S."/>
        </authorList>
    </citation>
    <scope>NUCLEOTIDE SEQUENCE [LARGE SCALE GENOMIC DNA]</scope>
    <source>
        <strain evidence="10">LMG 26383,CCUG 61248,R- 45681</strain>
    </source>
</reference>
<keyword evidence="7" id="KW-0119">Carbohydrate metabolism</keyword>
<keyword evidence="5" id="KW-0136">Cellulose degradation</keyword>
<evidence type="ECO:0000256" key="7">
    <source>
        <dbReference type="ARBA" id="ARBA00023326"/>
    </source>
</evidence>
<comment type="catalytic activity">
    <reaction evidence="1">
        <text>Endohydrolysis of (1-&gt;4)-beta-D-glucosidic linkages in cellulose, lichenin and cereal beta-D-glucans.</text>
        <dbReference type="EC" id="3.2.1.4"/>
    </reaction>
</comment>
<dbReference type="EC" id="3.2.1.4" evidence="3"/>
<dbReference type="EMBL" id="FOAN01000003">
    <property type="protein sequence ID" value="SEL23244.1"/>
    <property type="molecule type" value="Genomic_DNA"/>
</dbReference>